<evidence type="ECO:0000313" key="2">
    <source>
        <dbReference type="Proteomes" id="UP000005732"/>
    </source>
</evidence>
<proteinExistence type="predicted"/>
<dbReference type="Proteomes" id="UP000005732">
    <property type="component" value="Unassembled WGS sequence"/>
</dbReference>
<organism evidence="1 2">
    <name type="scientific">Rhizobium leguminosarum bv. trifolii WSM2297</name>
    <dbReference type="NCBI Taxonomy" id="754762"/>
    <lineage>
        <taxon>Bacteria</taxon>
        <taxon>Pseudomonadati</taxon>
        <taxon>Pseudomonadota</taxon>
        <taxon>Alphaproteobacteria</taxon>
        <taxon>Hyphomicrobiales</taxon>
        <taxon>Rhizobiaceae</taxon>
        <taxon>Rhizobium/Agrobacterium group</taxon>
        <taxon>Rhizobium</taxon>
    </lineage>
</organism>
<name>J0KRS1_RHILT</name>
<accession>J0KRS1</accession>
<dbReference type="AlphaFoldDB" id="J0KRS1"/>
<dbReference type="HOGENOM" id="CLU_3375577_0_0_5"/>
<protein>
    <submittedName>
        <fullName evidence="1">Uncharacterized protein</fullName>
    </submittedName>
</protein>
<dbReference type="EMBL" id="JH719395">
    <property type="protein sequence ID" value="EJC80194.1"/>
    <property type="molecule type" value="Genomic_DNA"/>
</dbReference>
<evidence type="ECO:0000313" key="1">
    <source>
        <dbReference type="EMBL" id="EJC80194.1"/>
    </source>
</evidence>
<sequence>MLLEDEFLMRATRSTFDLKARGGQALKGIFFGVS</sequence>
<gene>
    <name evidence="1" type="ORF">Rleg4DRAFT_1810</name>
</gene>
<reference evidence="1 2" key="1">
    <citation type="submission" date="2012-02" db="EMBL/GenBank/DDBJ databases">
        <title>Improved High-Quality Draft Sequence of Rhizobium leguminosarum bv. trifolii WSM2297.</title>
        <authorList>
            <consortium name="US DOE Joint Genome Institute"/>
            <person name="Lucas S."/>
            <person name="Han J."/>
            <person name="Lapidus A."/>
            <person name="Cheng J.-F."/>
            <person name="Goodwin L."/>
            <person name="Pitluck S."/>
            <person name="Peters L."/>
            <person name="Ovchinnikova G."/>
            <person name="Zhang X."/>
            <person name="Detter J.C."/>
            <person name="Han C."/>
            <person name="Tapia R."/>
            <person name="Land M."/>
            <person name="Hauser L."/>
            <person name="Kyrpides N."/>
            <person name="Ivanova N."/>
            <person name="Pagani I."/>
            <person name="Brau L."/>
            <person name="Yates R."/>
            <person name="O'Hara G."/>
            <person name="Rui T."/>
            <person name="Howieson J."/>
            <person name="Reeve W."/>
            <person name="Woyke T."/>
        </authorList>
    </citation>
    <scope>NUCLEOTIDE SEQUENCE [LARGE SCALE GENOMIC DNA]</scope>
    <source>
        <strain evidence="1 2">WSM2297</strain>
    </source>
</reference>